<evidence type="ECO:0000313" key="5">
    <source>
        <dbReference type="EMBL" id="NGN64734.1"/>
    </source>
</evidence>
<dbReference type="EC" id="3.1.1.-" evidence="3"/>
<evidence type="ECO:0000259" key="4">
    <source>
        <dbReference type="Pfam" id="PF00135"/>
    </source>
</evidence>
<gene>
    <name evidence="5" type="ORF">G5C51_12580</name>
</gene>
<dbReference type="GO" id="GO:0052689">
    <property type="term" value="F:carboxylic ester hydrolase activity"/>
    <property type="evidence" value="ECO:0007669"/>
    <property type="project" value="TreeGrafter"/>
</dbReference>
<keyword evidence="6" id="KW-1185">Reference proteome</keyword>
<protein>
    <recommendedName>
        <fullName evidence="3">Carboxylic ester hydrolase</fullName>
        <ecNumber evidence="3">3.1.1.-</ecNumber>
    </recommendedName>
</protein>
<dbReference type="EMBL" id="JAAKZV010000042">
    <property type="protein sequence ID" value="NGN64734.1"/>
    <property type="molecule type" value="Genomic_DNA"/>
</dbReference>
<dbReference type="RefSeq" id="WP_165236504.1">
    <property type="nucleotide sequence ID" value="NZ_JAAKZV010000042.1"/>
</dbReference>
<feature type="domain" description="Carboxylesterase type B" evidence="4">
    <location>
        <begin position="2"/>
        <end position="446"/>
    </location>
</feature>
<dbReference type="Gene3D" id="3.40.50.1820">
    <property type="entry name" value="alpha/beta hydrolase"/>
    <property type="match status" value="1"/>
</dbReference>
<reference evidence="5 6" key="1">
    <citation type="submission" date="2020-02" db="EMBL/GenBank/DDBJ databases">
        <title>Whole-genome analyses of novel actinobacteria.</title>
        <authorList>
            <person name="Sahin N."/>
        </authorList>
    </citation>
    <scope>NUCLEOTIDE SEQUENCE [LARGE SCALE GENOMIC DNA]</scope>
    <source>
        <strain evidence="5 6">A7024</strain>
    </source>
</reference>
<comment type="caution">
    <text evidence="5">The sequence shown here is derived from an EMBL/GenBank/DDBJ whole genome shotgun (WGS) entry which is preliminary data.</text>
</comment>
<evidence type="ECO:0000313" key="6">
    <source>
        <dbReference type="Proteomes" id="UP000481583"/>
    </source>
</evidence>
<dbReference type="Pfam" id="PF00135">
    <property type="entry name" value="COesterase"/>
    <property type="match status" value="1"/>
</dbReference>
<dbReference type="PANTHER" id="PTHR43918:SF4">
    <property type="entry name" value="CARBOXYLIC ESTER HYDROLASE"/>
    <property type="match status" value="1"/>
</dbReference>
<dbReference type="InterPro" id="IPR002018">
    <property type="entry name" value="CarbesteraseB"/>
</dbReference>
<proteinExistence type="inferred from homology"/>
<sequence>MTVVATAHGKVRGTDEDGIAVFRGIPYAAAPVGEHRFRPPAPVTPWEGIRDATAFGPTAPKNPYRPPMDALLPDPDIPGDDCLNLNVWTPAPGGGSSPLPVMVWIHGGSLRNGSASLPVYDGRAFARDGVVLVSLNYRLGIEGFGVFPDAPANLGLRDQLAALAWVRENIHAFGGDPDQVTVFGESAGAICIAALLTSPYAEGLFHRAVIQSGAPMAVPPAKARTTTTAIARRLGIDATAEAFAAADRAALLAAQAAVTAGGNPLTGRAGFHLVVDGDVLPRDPATAPPGGPGDAVDLLVGCNTEEYRLWFVPGGHVERIGRLALRAAMVKFRVPWRAARIYRAARPGASPGEILGALATDLLLRVPANRLADARSAGPGHTFVYEFAWPSPVQGLGACHALEIGFVFDNLDTPDAHALAGPDAPQELAAAMHAAWVSFAATGDPGWARWNGDRPVMTFGRDGARVVRAPRDDERRLVAPRRAA</sequence>
<dbReference type="AlphaFoldDB" id="A0A6G4TXX5"/>
<dbReference type="Proteomes" id="UP000481583">
    <property type="component" value="Unassembled WGS sequence"/>
</dbReference>
<dbReference type="SUPFAM" id="SSF53474">
    <property type="entry name" value="alpha/beta-Hydrolases"/>
    <property type="match status" value="1"/>
</dbReference>
<dbReference type="InterPro" id="IPR050654">
    <property type="entry name" value="AChE-related_enzymes"/>
</dbReference>
<keyword evidence="2 3" id="KW-0378">Hydrolase</keyword>
<organism evidence="5 6">
    <name type="scientific">Streptomyces coryli</name>
    <dbReference type="NCBI Taxonomy" id="1128680"/>
    <lineage>
        <taxon>Bacteria</taxon>
        <taxon>Bacillati</taxon>
        <taxon>Actinomycetota</taxon>
        <taxon>Actinomycetes</taxon>
        <taxon>Kitasatosporales</taxon>
        <taxon>Streptomycetaceae</taxon>
        <taxon>Streptomyces</taxon>
    </lineage>
</organism>
<dbReference type="PROSITE" id="PS00122">
    <property type="entry name" value="CARBOXYLESTERASE_B_1"/>
    <property type="match status" value="1"/>
</dbReference>
<dbReference type="PANTHER" id="PTHR43918">
    <property type="entry name" value="ACETYLCHOLINESTERASE"/>
    <property type="match status" value="1"/>
</dbReference>
<dbReference type="InterPro" id="IPR029058">
    <property type="entry name" value="AB_hydrolase_fold"/>
</dbReference>
<evidence type="ECO:0000256" key="3">
    <source>
        <dbReference type="RuleBase" id="RU361235"/>
    </source>
</evidence>
<name>A0A6G4TXX5_9ACTN</name>
<accession>A0A6G4TXX5</accession>
<evidence type="ECO:0000256" key="2">
    <source>
        <dbReference type="ARBA" id="ARBA00022801"/>
    </source>
</evidence>
<evidence type="ECO:0000256" key="1">
    <source>
        <dbReference type="ARBA" id="ARBA00005964"/>
    </source>
</evidence>
<comment type="similarity">
    <text evidence="1 3">Belongs to the type-B carboxylesterase/lipase family.</text>
</comment>
<dbReference type="InterPro" id="IPR019826">
    <property type="entry name" value="Carboxylesterase_B_AS"/>
</dbReference>